<dbReference type="GO" id="GO:0022857">
    <property type="term" value="F:transmembrane transporter activity"/>
    <property type="evidence" value="ECO:0007669"/>
    <property type="project" value="UniProtKB-UniRule"/>
</dbReference>
<keyword evidence="1" id="KW-0812">Transmembrane</keyword>
<keyword evidence="1" id="KW-1133">Transmembrane helix</keyword>
<proteinExistence type="inferred from homology"/>
<gene>
    <name evidence="2" type="ORF">ERJ67_08300</name>
</gene>
<dbReference type="PANTHER" id="PTHR34300">
    <property type="entry name" value="QUEUOSINE PRECURSOR TRANSPORTER-RELATED"/>
    <property type="match status" value="1"/>
</dbReference>
<dbReference type="InterPro" id="IPR003744">
    <property type="entry name" value="YhhQ"/>
</dbReference>
<dbReference type="AlphaFoldDB" id="A0A524RM30"/>
<dbReference type="Pfam" id="PF02592">
    <property type="entry name" value="Vut_1"/>
    <property type="match status" value="1"/>
</dbReference>
<dbReference type="EMBL" id="SRMO01000080">
    <property type="protein sequence ID" value="TGG91239.1"/>
    <property type="molecule type" value="Genomic_DNA"/>
</dbReference>
<keyword evidence="1" id="KW-0813">Transport</keyword>
<accession>A0A524RM30</accession>
<organism evidence="2 3">
    <name type="scientific">Aphanocapsa feldmannii 277cV</name>
    <dbReference type="NCBI Taxonomy" id="2507553"/>
    <lineage>
        <taxon>Bacteria</taxon>
        <taxon>Bacillati</taxon>
        <taxon>Cyanobacteriota</taxon>
        <taxon>Cyanophyceae</taxon>
        <taxon>Oscillatoriophycideae</taxon>
        <taxon>Chroococcales</taxon>
        <taxon>Microcystaceae</taxon>
        <taxon>Aphanocapsa</taxon>
    </lineage>
</organism>
<dbReference type="HAMAP" id="MF_02088">
    <property type="entry name" value="Q_prec_transport"/>
    <property type="match status" value="1"/>
</dbReference>
<sequence>MQTPPSPSTGPAKLEPACQALQAKRDLAFLVLASLFIGTLGLLNVLGISRFLQLGSIAGWPIVVAVGVLPYPVTFLCTDLISEIWGERRAAQVVWMGLGINLWVWFLLWLGGVLPGAGIDVDVATGQPLIDAAGREPVFFEIRRQAFGTIGGSMVAYITAQFADVRLFHFWKRFTKGKYLWIRNNGSTMVSQLVDTAAVILIAHYASNALPIDPDRNIVPQLLSLIASGYLYKLICALLDTFPFIWLTGWLRRVLKVEGEGRELGRLVG</sequence>
<comment type="function">
    <text evidence="1">Involved in the import of queuosine (Q) precursors, required for Q precursor salvage.</text>
</comment>
<keyword evidence="1" id="KW-1003">Cell membrane</keyword>
<protein>
    <recommendedName>
        <fullName evidence="1">Probable queuosine precursor transporter</fullName>
        <shortName evidence="1">Q precursor transporter</shortName>
    </recommendedName>
</protein>
<dbReference type="NCBIfam" id="TIGR00697">
    <property type="entry name" value="queuosine precursor transporter"/>
    <property type="match status" value="1"/>
</dbReference>
<feature type="transmembrane region" description="Helical" evidence="1">
    <location>
        <begin position="230"/>
        <end position="251"/>
    </location>
</feature>
<evidence type="ECO:0000313" key="2">
    <source>
        <dbReference type="EMBL" id="TGG91239.1"/>
    </source>
</evidence>
<reference evidence="2 3" key="1">
    <citation type="journal article" date="2019" name="mSystems">
        <title>Life at home and on the roam: Genomic adaptions reflect the dual lifestyle of an intracellular, facultative symbiont.</title>
        <authorList>
            <person name="Burgsdorf I."/>
        </authorList>
    </citation>
    <scope>NUCLEOTIDE SEQUENCE [LARGE SCALE GENOMIC DNA]</scope>
    <source>
        <strain evidence="2">277cV</strain>
    </source>
</reference>
<name>A0A524RM30_9CHRO</name>
<keyword evidence="1" id="KW-0472">Membrane</keyword>
<evidence type="ECO:0000256" key="1">
    <source>
        <dbReference type="HAMAP-Rule" id="MF_02088"/>
    </source>
</evidence>
<comment type="caution">
    <text evidence="2">The sequence shown here is derived from an EMBL/GenBank/DDBJ whole genome shotgun (WGS) entry which is preliminary data.</text>
</comment>
<comment type="subcellular location">
    <subcellularLocation>
        <location evidence="1">Cell membrane</location>
        <topology evidence="1">Multi-pass membrane protein</topology>
    </subcellularLocation>
</comment>
<feature type="transmembrane region" description="Helical" evidence="1">
    <location>
        <begin position="93"/>
        <end position="112"/>
    </location>
</feature>
<feature type="transmembrane region" description="Helical" evidence="1">
    <location>
        <begin position="189"/>
        <end position="210"/>
    </location>
</feature>
<feature type="transmembrane region" description="Helical" evidence="1">
    <location>
        <begin position="146"/>
        <end position="168"/>
    </location>
</feature>
<dbReference type="PANTHER" id="PTHR34300:SF2">
    <property type="entry name" value="QUEUOSINE PRECURSOR TRANSPORTER-RELATED"/>
    <property type="match status" value="1"/>
</dbReference>
<comment type="similarity">
    <text evidence="1">Belongs to the vitamin uptake transporter (VUT/ECF) (TC 2.A.88) family. Q precursor transporter subfamily.</text>
</comment>
<dbReference type="GO" id="GO:0005886">
    <property type="term" value="C:plasma membrane"/>
    <property type="evidence" value="ECO:0007669"/>
    <property type="project" value="UniProtKB-SubCell"/>
</dbReference>
<dbReference type="Proteomes" id="UP000317990">
    <property type="component" value="Unassembled WGS sequence"/>
</dbReference>
<feature type="transmembrane region" description="Helical" evidence="1">
    <location>
        <begin position="58"/>
        <end position="81"/>
    </location>
</feature>
<feature type="transmembrane region" description="Helical" evidence="1">
    <location>
        <begin position="27"/>
        <end position="52"/>
    </location>
</feature>
<evidence type="ECO:0000313" key="3">
    <source>
        <dbReference type="Proteomes" id="UP000317990"/>
    </source>
</evidence>